<evidence type="ECO:0000313" key="2">
    <source>
        <dbReference type="EMBL" id="QPG67703.1"/>
    </source>
</evidence>
<sequence>MKPMKPRWRPRVFSYQRVLAIVSIVTLLLAALITTTRHDHESAIAALPGATAQPSIPGGGGSGGSGGNGGGPPFPMQPPAMPDAPGSYNGGSYPAPFQGNGIDIHNPAEQPAQAPQQQPNFQQTNPQQLQPANGQQPPDYDSPLQTAQARPQQQQPNQQQQTQQQEQQQNQQDQESERENQCSDRAAALSERELTPAERAAYRALRSETPGKSDLKGHVAKRDGLDPNDARWSPDHIVALRRLVQIPGFIDLPFADQLAIADSDENTYALAKDMNRSKGQKLPEEWGGKVLNSGNEMTPEEFAEFCRKQGVAIEHVFKETAKRLALSSSKSAPDGSSVRAPERPESPAQAPKAPSKADSVPRYPIAPSTEEILQHQFDAQYLLGQQRALNSEFWSLEHAITYLNTDSAGNLTGNVPTSDAALASQLHTLQTQVAHSLNLIDSLVKPSPPVAPPPAPAPAQPAHSSVLGQFWNWLQAGPVPIIPPVLPIPIPVPVP</sequence>
<evidence type="ECO:0000256" key="1">
    <source>
        <dbReference type="SAM" id="MobiDB-lite"/>
    </source>
</evidence>
<reference evidence="2 3" key="2">
    <citation type="journal article" date="2019" name="Sci. Rep.">
        <title>Insight into the biology of Mycobacterium mucogenicum and Mycobacterium neoaurum clade members.</title>
        <authorList>
            <person name="Behra P.R.K."/>
            <person name="Pettersson B.M.F."/>
            <person name="Ramesh M."/>
            <person name="Dasgupta S."/>
            <person name="Kirsebom L.A."/>
        </authorList>
    </citation>
    <scope>NUCLEOTIDE SEQUENCE [LARGE SCALE GENOMIC DNA]</scope>
    <source>
        <strain evidence="2 3">DSM 44124</strain>
    </source>
</reference>
<protein>
    <submittedName>
        <fullName evidence="2">Uncharacterized protein</fullName>
    </submittedName>
</protein>
<name>A0A8E4W129_MYCMU</name>
<evidence type="ECO:0000313" key="3">
    <source>
        <dbReference type="Proteomes" id="UP000309231"/>
    </source>
</evidence>
<dbReference type="KEGG" id="mmuc:C1S78_019455"/>
<keyword evidence="3" id="KW-1185">Reference proteome</keyword>
<gene>
    <name evidence="2" type="ORF">C1S78_019455</name>
</gene>
<dbReference type="Proteomes" id="UP000309231">
    <property type="component" value="Chromosome"/>
</dbReference>
<dbReference type="AlphaFoldDB" id="A0A8E4W129"/>
<reference evidence="2 3" key="1">
    <citation type="journal article" date="2019" name="BMC Evol. Biol.">
        <title>Comparative genomics of Mycobacterium mucogenicum and Mycobacterium neoaurum clade members emphasizing tRNA and non-coding RNA.</title>
        <authorList>
            <person name="Behra P.R.K."/>
            <person name="Pettersson B.M.F."/>
            <person name="Das S."/>
            <person name="Dasgupta S."/>
            <person name="Kirsebom L.A."/>
        </authorList>
    </citation>
    <scope>NUCLEOTIDE SEQUENCE [LARGE SCALE GENOMIC DNA]</scope>
    <source>
        <strain evidence="2 3">DSM 44124</strain>
    </source>
</reference>
<dbReference type="GeneID" id="76727117"/>
<organism evidence="2 3">
    <name type="scientific">Mycolicibacterium mucogenicum DSM 44124</name>
    <dbReference type="NCBI Taxonomy" id="1226753"/>
    <lineage>
        <taxon>Bacteria</taxon>
        <taxon>Bacillati</taxon>
        <taxon>Actinomycetota</taxon>
        <taxon>Actinomycetes</taxon>
        <taxon>Mycobacteriales</taxon>
        <taxon>Mycobacteriaceae</taxon>
        <taxon>Mycolicibacterium</taxon>
    </lineage>
</organism>
<feature type="region of interest" description="Disordered" evidence="1">
    <location>
        <begin position="50"/>
        <end position="227"/>
    </location>
</feature>
<proteinExistence type="predicted"/>
<feature type="compositionally biased region" description="Pro residues" evidence="1">
    <location>
        <begin position="72"/>
        <end position="82"/>
    </location>
</feature>
<feature type="compositionally biased region" description="Low complexity" evidence="1">
    <location>
        <begin position="145"/>
        <end position="173"/>
    </location>
</feature>
<feature type="compositionally biased region" description="Low complexity" evidence="1">
    <location>
        <begin position="107"/>
        <end position="133"/>
    </location>
</feature>
<dbReference type="RefSeq" id="WP_138158466.1">
    <property type="nucleotide sequence ID" value="NZ_ANBS01000011.1"/>
</dbReference>
<feature type="compositionally biased region" description="Basic and acidic residues" evidence="1">
    <location>
        <begin position="205"/>
        <end position="227"/>
    </location>
</feature>
<dbReference type="EMBL" id="CP062008">
    <property type="protein sequence ID" value="QPG67703.1"/>
    <property type="molecule type" value="Genomic_DNA"/>
</dbReference>
<feature type="compositionally biased region" description="Low complexity" evidence="1">
    <location>
        <begin position="346"/>
        <end position="357"/>
    </location>
</feature>
<feature type="compositionally biased region" description="Gly residues" evidence="1">
    <location>
        <begin position="57"/>
        <end position="71"/>
    </location>
</feature>
<feature type="region of interest" description="Disordered" evidence="1">
    <location>
        <begin position="324"/>
        <end position="363"/>
    </location>
</feature>
<accession>A0A8E4W129</accession>